<comment type="caution">
    <text evidence="1">The sequence shown here is derived from an EMBL/GenBank/DDBJ whole genome shotgun (WGS) entry which is preliminary data.</text>
</comment>
<protein>
    <submittedName>
        <fullName evidence="1">Uncharacterized protein</fullName>
    </submittedName>
</protein>
<keyword evidence="2" id="KW-1185">Reference proteome</keyword>
<sequence>MKINILATPDGPDYYGFDGETIIAYVDGHSKSYDLSDFPEGGELTNAEKIKGVIPIWSVERVNGELKVFLCQEVGPGYWSESGWFNVSGYDPRTVHVVRDTSKLHYGKAWVKTRDGIRFFD</sequence>
<evidence type="ECO:0000313" key="2">
    <source>
        <dbReference type="Proteomes" id="UP000653056"/>
    </source>
</evidence>
<accession>A0ABQ2YR43</accession>
<name>A0ABQ2YR43_9GAMM</name>
<reference evidence="2" key="1">
    <citation type="journal article" date="2019" name="Int. J. Syst. Evol. Microbiol.">
        <title>The Global Catalogue of Microorganisms (GCM) 10K type strain sequencing project: providing services to taxonomists for standard genome sequencing and annotation.</title>
        <authorList>
            <consortium name="The Broad Institute Genomics Platform"/>
            <consortium name="The Broad Institute Genome Sequencing Center for Infectious Disease"/>
            <person name="Wu L."/>
            <person name="Ma J."/>
        </authorList>
    </citation>
    <scope>NUCLEOTIDE SEQUENCE [LARGE SCALE GENOMIC DNA]</scope>
    <source>
        <strain evidence="2">KCTC 22228</strain>
    </source>
</reference>
<dbReference type="EMBL" id="BMXS01000007">
    <property type="protein sequence ID" value="GGX91222.1"/>
    <property type="molecule type" value="Genomic_DNA"/>
</dbReference>
<organism evidence="1 2">
    <name type="scientific">Litchfieldella qijiaojingensis</name>
    <dbReference type="NCBI Taxonomy" id="980347"/>
    <lineage>
        <taxon>Bacteria</taxon>
        <taxon>Pseudomonadati</taxon>
        <taxon>Pseudomonadota</taxon>
        <taxon>Gammaproteobacteria</taxon>
        <taxon>Oceanospirillales</taxon>
        <taxon>Halomonadaceae</taxon>
        <taxon>Litchfieldella</taxon>
    </lineage>
</organism>
<evidence type="ECO:0000313" key="1">
    <source>
        <dbReference type="EMBL" id="GGX91222.1"/>
    </source>
</evidence>
<dbReference type="Proteomes" id="UP000653056">
    <property type="component" value="Unassembled WGS sequence"/>
</dbReference>
<proteinExistence type="predicted"/>
<dbReference type="RefSeq" id="WP_189468417.1">
    <property type="nucleotide sequence ID" value="NZ_BMXS01000007.1"/>
</dbReference>
<gene>
    <name evidence="1" type="ORF">GCM10007160_18400</name>
</gene>